<organism evidence="1 2">
    <name type="scientific">Nocardia arthritidis</name>
    <dbReference type="NCBI Taxonomy" id="228602"/>
    <lineage>
        <taxon>Bacteria</taxon>
        <taxon>Bacillati</taxon>
        <taxon>Actinomycetota</taxon>
        <taxon>Actinomycetes</taxon>
        <taxon>Mycobacteriales</taxon>
        <taxon>Nocardiaceae</taxon>
        <taxon>Nocardia</taxon>
    </lineage>
</organism>
<sequence length="45" mass="4606">MTLSITVTRGPPAGGTINSVAALATDGDGQLSDWSEAHFSLNDCQ</sequence>
<gene>
    <name evidence="1" type="ORF">F5544_04380</name>
</gene>
<dbReference type="AlphaFoldDB" id="A0A6G9Y6R0"/>
<reference evidence="1 2" key="1">
    <citation type="journal article" date="2019" name="ACS Chem. Biol.">
        <title>Identification and Mobilization of a Cryptic Antibiotic Biosynthesis Gene Locus from a Human-Pathogenic Nocardia Isolate.</title>
        <authorList>
            <person name="Herisse M."/>
            <person name="Ishida K."/>
            <person name="Porter J.L."/>
            <person name="Howden B."/>
            <person name="Hertweck C."/>
            <person name="Stinear T.P."/>
            <person name="Pidot S.J."/>
        </authorList>
    </citation>
    <scope>NUCLEOTIDE SEQUENCE [LARGE SCALE GENOMIC DNA]</scope>
    <source>
        <strain evidence="1 2">AUSMDU00012717</strain>
    </source>
</reference>
<evidence type="ECO:0000313" key="2">
    <source>
        <dbReference type="Proteomes" id="UP000503540"/>
    </source>
</evidence>
<dbReference type="EMBL" id="CP046172">
    <property type="protein sequence ID" value="QIS08790.1"/>
    <property type="molecule type" value="Genomic_DNA"/>
</dbReference>
<keyword evidence="2" id="KW-1185">Reference proteome</keyword>
<protein>
    <submittedName>
        <fullName evidence="1">Uncharacterized protein</fullName>
    </submittedName>
</protein>
<name>A0A6G9Y6R0_9NOCA</name>
<proteinExistence type="predicted"/>
<dbReference type="RefSeq" id="WP_167471982.1">
    <property type="nucleotide sequence ID" value="NZ_CP046172.1"/>
</dbReference>
<accession>A0A6G9Y6R0</accession>
<dbReference type="Proteomes" id="UP000503540">
    <property type="component" value="Chromosome"/>
</dbReference>
<evidence type="ECO:0000313" key="1">
    <source>
        <dbReference type="EMBL" id="QIS08790.1"/>
    </source>
</evidence>
<dbReference type="KEGG" id="nah:F5544_04380"/>